<dbReference type="PRINTS" id="PR00846">
    <property type="entry name" value="GLHYDRLASE56"/>
</dbReference>
<organism evidence="9 10">
    <name type="scientific">Psylliodes chrysocephalus</name>
    <dbReference type="NCBI Taxonomy" id="3402493"/>
    <lineage>
        <taxon>Eukaryota</taxon>
        <taxon>Metazoa</taxon>
        <taxon>Ecdysozoa</taxon>
        <taxon>Arthropoda</taxon>
        <taxon>Hexapoda</taxon>
        <taxon>Insecta</taxon>
        <taxon>Pterygota</taxon>
        <taxon>Neoptera</taxon>
        <taxon>Endopterygota</taxon>
        <taxon>Coleoptera</taxon>
        <taxon>Polyphaga</taxon>
        <taxon>Cucujiformia</taxon>
        <taxon>Chrysomeloidea</taxon>
        <taxon>Chrysomelidae</taxon>
        <taxon>Galerucinae</taxon>
        <taxon>Alticini</taxon>
        <taxon>Psylliodes</taxon>
    </lineage>
</organism>
<evidence type="ECO:0000256" key="3">
    <source>
        <dbReference type="ARBA" id="ARBA00023180"/>
    </source>
</evidence>
<evidence type="ECO:0000256" key="6">
    <source>
        <dbReference type="PIRSR" id="PIRSR038193-3"/>
    </source>
</evidence>
<dbReference type="SUPFAM" id="SSF51445">
    <property type="entry name" value="(Trans)glycosidases"/>
    <property type="match status" value="1"/>
</dbReference>
<name>A0A9P0GLB5_9CUCU</name>
<protein>
    <recommendedName>
        <fullName evidence="7">Hyaluronidase</fullName>
        <ecNumber evidence="7">3.2.1.35</ecNumber>
    </recommendedName>
</protein>
<sequence>MPGLTFFVKLWICRSMLRHTLTICAILNFNNDINLRAPPRRQSKPNKIDVYWNIPTFQCESQKLNFTALADKYGFIQNPNNKFWGKNINILYDPGNFPAILKNTSTTVKRNGGVPQEGNLTDHLKVFNEFLDTMVPDQTFSGVGIIDFESWRPIFRQNFGTLSDYRTLSISIEKQKHPTWPNNQLEKEATRRFESSARKFMENTLLAAKNARPYAIWGYYAYPYCFNMSPNNKRKQCPKEVLAENDRQKWLFQRVDNFYPSLYFEKVRLSANDKMQMIEGRIEESMRIIKNISKRKNIIPYFWFKYQDKQQEFVSKEDLFNSFSVLASSNINGLIIWGSSNDVNTKKKCFELYQYIDNLLGPLLVHIF</sequence>
<keyword evidence="7" id="KW-0326">Glycosidase</keyword>
<dbReference type="PIRSF" id="PIRSF038193">
    <property type="entry name" value="Hyaluronidase"/>
    <property type="match status" value="1"/>
</dbReference>
<proteinExistence type="inferred from homology"/>
<dbReference type="OrthoDB" id="5796153at2759"/>
<feature type="disulfide bond" evidence="6">
    <location>
        <begin position="59"/>
        <end position="349"/>
    </location>
</feature>
<dbReference type="InterPro" id="IPR017853">
    <property type="entry name" value="GH"/>
</dbReference>
<evidence type="ECO:0000256" key="2">
    <source>
        <dbReference type="ARBA" id="ARBA00023157"/>
    </source>
</evidence>
<dbReference type="PANTHER" id="PTHR11769:SF35">
    <property type="entry name" value="HYALURONIDASE"/>
    <property type="match status" value="1"/>
</dbReference>
<evidence type="ECO:0000256" key="8">
    <source>
        <dbReference type="SAM" id="SignalP"/>
    </source>
</evidence>
<comment type="similarity">
    <text evidence="1 4 7">Belongs to the glycosyl hydrolase 56 family.</text>
</comment>
<dbReference type="Pfam" id="PF01630">
    <property type="entry name" value="Glyco_hydro_56"/>
    <property type="match status" value="1"/>
</dbReference>
<feature type="signal peptide" evidence="8">
    <location>
        <begin position="1"/>
        <end position="22"/>
    </location>
</feature>
<dbReference type="GO" id="GO:0030214">
    <property type="term" value="P:hyaluronan catabolic process"/>
    <property type="evidence" value="ECO:0007669"/>
    <property type="project" value="TreeGrafter"/>
</dbReference>
<dbReference type="Gene3D" id="3.20.20.70">
    <property type="entry name" value="Aldolase class I"/>
    <property type="match status" value="1"/>
</dbReference>
<dbReference type="PANTHER" id="PTHR11769">
    <property type="entry name" value="HYALURONIDASE"/>
    <property type="match status" value="1"/>
</dbReference>
<evidence type="ECO:0000313" key="10">
    <source>
        <dbReference type="Proteomes" id="UP001153636"/>
    </source>
</evidence>
<evidence type="ECO:0000313" key="9">
    <source>
        <dbReference type="EMBL" id="CAH1115357.1"/>
    </source>
</evidence>
<evidence type="ECO:0000256" key="7">
    <source>
        <dbReference type="RuleBase" id="RU610713"/>
    </source>
</evidence>
<dbReference type="Proteomes" id="UP001153636">
    <property type="component" value="Chromosome 9"/>
</dbReference>
<dbReference type="InterPro" id="IPR013785">
    <property type="entry name" value="Aldolase_TIM"/>
</dbReference>
<dbReference type="PRINTS" id="PR00847">
    <property type="entry name" value="HYALURONDASE"/>
</dbReference>
<dbReference type="AlphaFoldDB" id="A0A9P0GLB5"/>
<feature type="chain" id="PRO_5040129509" description="Hyaluronidase" evidence="8">
    <location>
        <begin position="23"/>
        <end position="368"/>
    </location>
</feature>
<dbReference type="GO" id="GO:0004415">
    <property type="term" value="F:hyalurononglucosaminidase activity"/>
    <property type="evidence" value="ECO:0007669"/>
    <property type="project" value="UniProtKB-UniRule"/>
</dbReference>
<dbReference type="InterPro" id="IPR018155">
    <property type="entry name" value="Hyaluronidase"/>
</dbReference>
<dbReference type="GO" id="GO:0005975">
    <property type="term" value="P:carbohydrate metabolic process"/>
    <property type="evidence" value="ECO:0007669"/>
    <property type="project" value="UniProtKB-UniRule"/>
</dbReference>
<dbReference type="GO" id="GO:0006952">
    <property type="term" value="P:defense response"/>
    <property type="evidence" value="ECO:0007669"/>
    <property type="project" value="InterPro"/>
</dbReference>
<evidence type="ECO:0000256" key="5">
    <source>
        <dbReference type="PIRSR" id="PIRSR038193-1"/>
    </source>
</evidence>
<dbReference type="EMBL" id="OV651821">
    <property type="protein sequence ID" value="CAH1115357.1"/>
    <property type="molecule type" value="Genomic_DNA"/>
</dbReference>
<accession>A0A9P0GLB5</accession>
<keyword evidence="7" id="KW-0378">Hydrolase</keyword>
<feature type="active site" description="Proton donor" evidence="5">
    <location>
        <position position="149"/>
    </location>
</feature>
<comment type="catalytic activity">
    <reaction evidence="7">
        <text>Random hydrolysis of (1-&gt;4)-linkages between N-acetyl-beta-D-glucosamine and D-glucuronate residues in hyaluronate.</text>
        <dbReference type="EC" id="3.2.1.35"/>
    </reaction>
</comment>
<dbReference type="EC" id="3.2.1.35" evidence="7"/>
<keyword evidence="3" id="KW-0325">Glycoprotein</keyword>
<feature type="disulfide bond" evidence="6">
    <location>
        <begin position="225"/>
        <end position="237"/>
    </location>
</feature>
<dbReference type="InterPro" id="IPR001329">
    <property type="entry name" value="Venom_Hyaluronidase"/>
</dbReference>
<evidence type="ECO:0000256" key="4">
    <source>
        <dbReference type="PIRNR" id="PIRNR038193"/>
    </source>
</evidence>
<keyword evidence="8" id="KW-0732">Signal</keyword>
<keyword evidence="2 6" id="KW-1015">Disulfide bond</keyword>
<gene>
    <name evidence="9" type="ORF">PSYICH_LOCUS15505</name>
</gene>
<evidence type="ECO:0000256" key="1">
    <source>
        <dbReference type="ARBA" id="ARBA00008871"/>
    </source>
</evidence>
<keyword evidence="10" id="KW-1185">Reference proteome</keyword>
<reference evidence="9" key="1">
    <citation type="submission" date="2022-01" db="EMBL/GenBank/DDBJ databases">
        <authorList>
            <person name="King R."/>
        </authorList>
    </citation>
    <scope>NUCLEOTIDE SEQUENCE</scope>
</reference>